<feature type="region of interest" description="Disordered" evidence="1">
    <location>
        <begin position="1"/>
        <end position="25"/>
    </location>
</feature>
<comment type="caution">
    <text evidence="2">The sequence shown here is derived from an EMBL/GenBank/DDBJ whole genome shotgun (WGS) entry which is preliminary data.</text>
</comment>
<gene>
    <name evidence="2" type="ORF">K0U00_27570</name>
</gene>
<evidence type="ECO:0000313" key="2">
    <source>
        <dbReference type="EMBL" id="MBW7457805.1"/>
    </source>
</evidence>
<feature type="compositionally biased region" description="Basic and acidic residues" evidence="1">
    <location>
        <begin position="1"/>
        <end position="20"/>
    </location>
</feature>
<sequence>MGALDEQGRRVASDPSRYKSPEQGAATSVWCAASTQVDGMGGVYCEDVDISVVVPDDAPIGPGVVQWAIDPEFAERLWLLSEELTGVKFTI</sequence>
<proteinExistence type="predicted"/>
<dbReference type="Proteomes" id="UP001519887">
    <property type="component" value="Unassembled WGS sequence"/>
</dbReference>
<name>A0ABS7CAR6_9BACL</name>
<organism evidence="2 3">
    <name type="scientific">Paenibacillus sepulcri</name>
    <dbReference type="NCBI Taxonomy" id="359917"/>
    <lineage>
        <taxon>Bacteria</taxon>
        <taxon>Bacillati</taxon>
        <taxon>Bacillota</taxon>
        <taxon>Bacilli</taxon>
        <taxon>Bacillales</taxon>
        <taxon>Paenibacillaceae</taxon>
        <taxon>Paenibacillus</taxon>
    </lineage>
</organism>
<evidence type="ECO:0000313" key="3">
    <source>
        <dbReference type="Proteomes" id="UP001519887"/>
    </source>
</evidence>
<keyword evidence="3" id="KW-1185">Reference proteome</keyword>
<dbReference type="EMBL" id="JAHZIK010000969">
    <property type="protein sequence ID" value="MBW7457805.1"/>
    <property type="molecule type" value="Genomic_DNA"/>
</dbReference>
<protein>
    <submittedName>
        <fullName evidence="2">Uncharacterized protein</fullName>
    </submittedName>
</protein>
<accession>A0ABS7CAR6</accession>
<reference evidence="2 3" key="1">
    <citation type="submission" date="2021-07" db="EMBL/GenBank/DDBJ databases">
        <title>Paenibacillus radiodurans sp. nov., isolated from the southeastern edge of Tengger Desert.</title>
        <authorList>
            <person name="Zhang G."/>
        </authorList>
    </citation>
    <scope>NUCLEOTIDE SEQUENCE [LARGE SCALE GENOMIC DNA]</scope>
    <source>
        <strain evidence="2 3">CCM 7311</strain>
    </source>
</reference>
<evidence type="ECO:0000256" key="1">
    <source>
        <dbReference type="SAM" id="MobiDB-lite"/>
    </source>
</evidence>
<dbReference type="Gene3D" id="3.40.50.720">
    <property type="entry name" value="NAD(P)-binding Rossmann-like Domain"/>
    <property type="match status" value="1"/>
</dbReference>